<dbReference type="CDD" id="cd00180">
    <property type="entry name" value="PKc"/>
    <property type="match status" value="1"/>
</dbReference>
<organism evidence="3 4">
    <name type="scientific">Phytophthora oleae</name>
    <dbReference type="NCBI Taxonomy" id="2107226"/>
    <lineage>
        <taxon>Eukaryota</taxon>
        <taxon>Sar</taxon>
        <taxon>Stramenopiles</taxon>
        <taxon>Oomycota</taxon>
        <taxon>Peronosporomycetes</taxon>
        <taxon>Peronosporales</taxon>
        <taxon>Peronosporaceae</taxon>
        <taxon>Phytophthora</taxon>
    </lineage>
</organism>
<dbReference type="InterPro" id="IPR011009">
    <property type="entry name" value="Kinase-like_dom_sf"/>
</dbReference>
<dbReference type="SUPFAM" id="SSF56112">
    <property type="entry name" value="Protein kinase-like (PK-like)"/>
    <property type="match status" value="1"/>
</dbReference>
<reference evidence="3 4" key="1">
    <citation type="submission" date="2024-09" db="EMBL/GenBank/DDBJ databases">
        <title>Genome sequencing and assembly of Phytophthora oleae, isolate VK10A, causative agent of rot of olive drupes.</title>
        <authorList>
            <person name="Conti Taguali S."/>
            <person name="Riolo M."/>
            <person name="La Spada F."/>
            <person name="Cacciola S.O."/>
            <person name="Dionisio G."/>
        </authorList>
    </citation>
    <scope>NUCLEOTIDE SEQUENCE [LARGE SCALE GENOMIC DNA]</scope>
    <source>
        <strain evidence="3 4">VK10A</strain>
    </source>
</reference>
<dbReference type="Gene3D" id="1.10.510.10">
    <property type="entry name" value="Transferase(Phosphotransferase) domain 1"/>
    <property type="match status" value="1"/>
</dbReference>
<dbReference type="Proteomes" id="UP001632037">
    <property type="component" value="Unassembled WGS sequence"/>
</dbReference>
<evidence type="ECO:0000256" key="1">
    <source>
        <dbReference type="SAM" id="MobiDB-lite"/>
    </source>
</evidence>
<comment type="caution">
    <text evidence="3">The sequence shown here is derived from an EMBL/GenBank/DDBJ whole genome shotgun (WGS) entry which is preliminary data.</text>
</comment>
<proteinExistence type="predicted"/>
<name>A0ABD3EZT4_9STRA</name>
<accession>A0ABD3EZT4</accession>
<dbReference type="PANTHER" id="PTHR44329">
    <property type="entry name" value="SERINE/THREONINE-PROTEIN KINASE TNNI3K-RELATED"/>
    <property type="match status" value="1"/>
</dbReference>
<evidence type="ECO:0000313" key="3">
    <source>
        <dbReference type="EMBL" id="KAL3659212.1"/>
    </source>
</evidence>
<dbReference type="InterPro" id="IPR051681">
    <property type="entry name" value="Ser/Thr_Kinases-Pseudokinases"/>
</dbReference>
<feature type="compositionally biased region" description="Basic and acidic residues" evidence="1">
    <location>
        <begin position="230"/>
        <end position="244"/>
    </location>
</feature>
<dbReference type="PROSITE" id="PS50011">
    <property type="entry name" value="PROTEIN_KINASE_DOM"/>
    <property type="match status" value="1"/>
</dbReference>
<evidence type="ECO:0000313" key="4">
    <source>
        <dbReference type="Proteomes" id="UP001632037"/>
    </source>
</evidence>
<dbReference type="PANTHER" id="PTHR44329:SF214">
    <property type="entry name" value="PROTEIN KINASE DOMAIN-CONTAINING PROTEIN"/>
    <property type="match status" value="1"/>
</dbReference>
<dbReference type="Pfam" id="PF07714">
    <property type="entry name" value="PK_Tyr_Ser-Thr"/>
    <property type="match status" value="1"/>
</dbReference>
<feature type="region of interest" description="Disordered" evidence="1">
    <location>
        <begin position="230"/>
        <end position="250"/>
    </location>
</feature>
<dbReference type="Gene3D" id="3.30.200.20">
    <property type="entry name" value="Phosphorylase Kinase, domain 1"/>
    <property type="match status" value="1"/>
</dbReference>
<feature type="domain" description="Protein kinase" evidence="2">
    <location>
        <begin position="209"/>
        <end position="499"/>
    </location>
</feature>
<keyword evidence="4" id="KW-1185">Reference proteome</keyword>
<dbReference type="InterPro" id="IPR000719">
    <property type="entry name" value="Prot_kinase_dom"/>
</dbReference>
<evidence type="ECO:0000259" key="2">
    <source>
        <dbReference type="PROSITE" id="PS50011"/>
    </source>
</evidence>
<dbReference type="AlphaFoldDB" id="A0ABD3EZT4"/>
<dbReference type="EMBL" id="JBIMZQ010000048">
    <property type="protein sequence ID" value="KAL3659212.1"/>
    <property type="molecule type" value="Genomic_DNA"/>
</dbReference>
<protein>
    <recommendedName>
        <fullName evidence="2">Protein kinase domain-containing protein</fullName>
    </recommendedName>
</protein>
<dbReference type="InterPro" id="IPR001245">
    <property type="entry name" value="Ser-Thr/Tyr_kinase_cat_dom"/>
</dbReference>
<sequence>MAPTPSSLLRQEVDEALEALATFVVVKAHQLMLQAVHTRAACVGRSLQGSLSVPSQPQDLALAVRNFQDAVDALAAFVTTFAKTDKFVFHLASMRRMYLDLYAISVKLDQSGGVIGTEWQKQLQLNRDKEEAELSARAAKNALPFARSMMPHEPMEALTLLKFEIDFFKPGNSVKHVASMKKVFFSVVRSSNGRVAKIPDWYIPPYAVNYSRDKVMPGSVGSAHRGVWIDRKPADGKKPERNEEGGEQEPTSYDVVVKRLLIHADAIELFRQEVEIWFNLDHPNILKLYGASHCSRPALIVVTDASHGSLVEFLAGQWKFKSFDPRTMWSYFLQTAEGLKFLHGQKTVHGNLKSGNILVTTDGIVKLADFGRGMFALQSQSLQNNKFHELGWRAPNCLKDRKFPRRPAFQDDIYSFGLCILDALVPTVSSLSAAQGSNGPKRVGDESFDPLSPKVLDFIKDENAKKLVMDMCQPNPDARPTLGDVTKRMKILAPRNPTITGVVIA</sequence>
<gene>
    <name evidence="3" type="ORF">V7S43_015790</name>
</gene>